<dbReference type="EMBL" id="JADEXG010000048">
    <property type="protein sequence ID" value="MBE9079121.1"/>
    <property type="molecule type" value="Genomic_DNA"/>
</dbReference>
<comment type="caution">
    <text evidence="1">The sequence shown here is derived from an EMBL/GenBank/DDBJ whole genome shotgun (WGS) entry which is preliminary data.</text>
</comment>
<name>A0A8J7AHA7_9CYAN</name>
<evidence type="ECO:0000313" key="1">
    <source>
        <dbReference type="EMBL" id="MBE9079121.1"/>
    </source>
</evidence>
<dbReference type="AlphaFoldDB" id="A0A8J7AHA7"/>
<dbReference type="Proteomes" id="UP000636505">
    <property type="component" value="Unassembled WGS sequence"/>
</dbReference>
<protein>
    <submittedName>
        <fullName evidence="1">Zf-TFIIB domain-containing protein</fullName>
    </submittedName>
</protein>
<gene>
    <name evidence="1" type="ORF">IQ241_17755</name>
</gene>
<proteinExistence type="predicted"/>
<organism evidence="1 2">
    <name type="scientific">Vasconcelosia minhoensis LEGE 07310</name>
    <dbReference type="NCBI Taxonomy" id="915328"/>
    <lineage>
        <taxon>Bacteria</taxon>
        <taxon>Bacillati</taxon>
        <taxon>Cyanobacteriota</taxon>
        <taxon>Cyanophyceae</taxon>
        <taxon>Nodosilineales</taxon>
        <taxon>Cymatolegaceae</taxon>
        <taxon>Vasconcelosia</taxon>
        <taxon>Vasconcelosia minhoensis</taxon>
    </lineage>
</organism>
<keyword evidence="2" id="KW-1185">Reference proteome</keyword>
<evidence type="ECO:0000313" key="2">
    <source>
        <dbReference type="Proteomes" id="UP000636505"/>
    </source>
</evidence>
<reference evidence="1" key="1">
    <citation type="submission" date="2020-10" db="EMBL/GenBank/DDBJ databases">
        <authorList>
            <person name="Castelo-Branco R."/>
            <person name="Eusebio N."/>
            <person name="Adriana R."/>
            <person name="Vieira A."/>
            <person name="Brugerolle De Fraissinette N."/>
            <person name="Rezende De Castro R."/>
            <person name="Schneider M.P."/>
            <person name="Vasconcelos V."/>
            <person name="Leao P.N."/>
        </authorList>
    </citation>
    <scope>NUCLEOTIDE SEQUENCE</scope>
    <source>
        <strain evidence="1">LEGE 07310</strain>
    </source>
</reference>
<accession>A0A8J7AHA7</accession>
<dbReference type="RefSeq" id="WP_193909745.1">
    <property type="nucleotide sequence ID" value="NZ_JADEXG010000048.1"/>
</dbReference>
<sequence>MRCPKEETELTAGQMIPGLPTQDCPDCGGAWIAATDYKRWQAERTNPDAVPAPKVLPSSLETDFQPAPLDGRAGLCPECGYYLVRARINLSKVPFYVERCRSCEGIWCDRGEWPILEQLGIDTHIGSIFLPERQAQLRRLETAARERQATVEKLGPEIANRIFELAALLEAHPQGDFGVAYLMRHLQK</sequence>